<dbReference type="SUPFAM" id="SSF56219">
    <property type="entry name" value="DNase I-like"/>
    <property type="match status" value="1"/>
</dbReference>
<dbReference type="InterPro" id="IPR036691">
    <property type="entry name" value="Endo/exonu/phosph_ase_sf"/>
</dbReference>
<gene>
    <name evidence="1" type="ORF">RF55_13499</name>
</gene>
<comment type="caution">
    <text evidence="1">The sequence shown here is derived from an EMBL/GenBank/DDBJ whole genome shotgun (WGS) entry which is preliminary data.</text>
</comment>
<evidence type="ECO:0000313" key="1">
    <source>
        <dbReference type="EMBL" id="KMQ87266.1"/>
    </source>
</evidence>
<dbReference type="GO" id="GO:0003964">
    <property type="term" value="F:RNA-directed DNA polymerase activity"/>
    <property type="evidence" value="ECO:0007669"/>
    <property type="project" value="UniProtKB-KW"/>
</dbReference>
<dbReference type="AlphaFoldDB" id="A0A0J7KAK6"/>
<dbReference type="Gene3D" id="3.60.10.10">
    <property type="entry name" value="Endonuclease/exonuclease/phosphatase"/>
    <property type="match status" value="1"/>
</dbReference>
<proteinExistence type="predicted"/>
<dbReference type="PaxDb" id="67767-A0A0J7KAK6"/>
<organism evidence="1 2">
    <name type="scientific">Lasius niger</name>
    <name type="common">Black garden ant</name>
    <dbReference type="NCBI Taxonomy" id="67767"/>
    <lineage>
        <taxon>Eukaryota</taxon>
        <taxon>Metazoa</taxon>
        <taxon>Ecdysozoa</taxon>
        <taxon>Arthropoda</taxon>
        <taxon>Hexapoda</taxon>
        <taxon>Insecta</taxon>
        <taxon>Pterygota</taxon>
        <taxon>Neoptera</taxon>
        <taxon>Endopterygota</taxon>
        <taxon>Hymenoptera</taxon>
        <taxon>Apocrita</taxon>
        <taxon>Aculeata</taxon>
        <taxon>Formicoidea</taxon>
        <taxon>Formicidae</taxon>
        <taxon>Formicinae</taxon>
        <taxon>Lasius</taxon>
        <taxon>Lasius</taxon>
    </lineage>
</organism>
<keyword evidence="1" id="KW-0548">Nucleotidyltransferase</keyword>
<keyword evidence="2" id="KW-1185">Reference proteome</keyword>
<name>A0A0J7KAK6_LASNI</name>
<dbReference type="EMBL" id="LBMM01010753">
    <property type="protein sequence ID" value="KMQ87266.1"/>
    <property type="molecule type" value="Genomic_DNA"/>
</dbReference>
<accession>A0A0J7KAK6</accession>
<keyword evidence="1" id="KW-0695">RNA-directed DNA polymerase</keyword>
<dbReference type="Proteomes" id="UP000036403">
    <property type="component" value="Unassembled WGS sequence"/>
</dbReference>
<dbReference type="OrthoDB" id="7554057at2759"/>
<keyword evidence="1" id="KW-0808">Transferase</keyword>
<evidence type="ECO:0000313" key="2">
    <source>
        <dbReference type="Proteomes" id="UP000036403"/>
    </source>
</evidence>
<protein>
    <submittedName>
        <fullName evidence="1">Reverse transcriptase</fullName>
    </submittedName>
</protein>
<sequence>MSFKVLQCNVNHVWAAQDLLEQNMIEVRAGICVIAEPVRIPSTIYWFGSEDGRAAIRWDSEILQRTCILAKRGQHYVTVRCGDVYLTSCYVSPNINVHRFQDFLEELSNSICKLDGK</sequence>
<reference evidence="1 2" key="1">
    <citation type="submission" date="2015-04" db="EMBL/GenBank/DDBJ databases">
        <title>Lasius niger genome sequencing.</title>
        <authorList>
            <person name="Konorov E.A."/>
            <person name="Nikitin M.A."/>
            <person name="Kirill M.V."/>
            <person name="Chang P."/>
        </authorList>
    </citation>
    <scope>NUCLEOTIDE SEQUENCE [LARGE SCALE GENOMIC DNA]</scope>
    <source>
        <tissue evidence="1">Whole</tissue>
    </source>
</reference>